<evidence type="ECO:0008006" key="3">
    <source>
        <dbReference type="Google" id="ProtNLM"/>
    </source>
</evidence>
<protein>
    <recommendedName>
        <fullName evidence="3">DUF4468 domain-containing protein</fullName>
    </recommendedName>
</protein>
<evidence type="ECO:0000313" key="1">
    <source>
        <dbReference type="EMBL" id="MBD2722308.1"/>
    </source>
</evidence>
<evidence type="ECO:0000313" key="2">
    <source>
        <dbReference type="Proteomes" id="UP000606003"/>
    </source>
</evidence>
<keyword evidence="2" id="KW-1185">Reference proteome</keyword>
<gene>
    <name evidence="1" type="ORF">IC234_09225</name>
</gene>
<name>A0ABR8JTN1_9BACT</name>
<reference evidence="1 2" key="1">
    <citation type="submission" date="2020-09" db="EMBL/GenBank/DDBJ databases">
        <authorList>
            <person name="Kim M.K."/>
        </authorList>
    </citation>
    <scope>NUCLEOTIDE SEQUENCE [LARGE SCALE GENOMIC DNA]</scope>
    <source>
        <strain evidence="1 2">BT189</strain>
    </source>
</reference>
<dbReference type="EMBL" id="JACXAC010000003">
    <property type="protein sequence ID" value="MBD2722308.1"/>
    <property type="molecule type" value="Genomic_DNA"/>
</dbReference>
<sequence length="224" mass="24813">MGHSHGIGLEPIFLNTVHFYMAVRIRWWLFGLLLCAQGAVAQVRVVGSWPLRVLQPDASASLKEAIAYNINIIEGTVEAALRAGRLQSNLAAWQQLSKADWERGWSLSFSKQDTTALHSLRTLGYFRGAFGRKSYVLYLEQASAFYVVTVFNCGWGGGELGVESIRPVQSSGGPPVLSKSETKHYLALLFDELVCQNALALSPKGPVYWRARLNLQNVSLKKCQ</sequence>
<dbReference type="Proteomes" id="UP000606003">
    <property type="component" value="Unassembled WGS sequence"/>
</dbReference>
<comment type="caution">
    <text evidence="1">The sequence shown here is derived from an EMBL/GenBank/DDBJ whole genome shotgun (WGS) entry which is preliminary data.</text>
</comment>
<dbReference type="RefSeq" id="WP_190923735.1">
    <property type="nucleotide sequence ID" value="NZ_JACXAC010000003.1"/>
</dbReference>
<proteinExistence type="predicted"/>
<accession>A0ABR8JTN1</accession>
<organism evidence="1 2">
    <name type="scientific">Hymenobacter armeniacus</name>
    <dbReference type="NCBI Taxonomy" id="2771358"/>
    <lineage>
        <taxon>Bacteria</taxon>
        <taxon>Pseudomonadati</taxon>
        <taxon>Bacteroidota</taxon>
        <taxon>Cytophagia</taxon>
        <taxon>Cytophagales</taxon>
        <taxon>Hymenobacteraceae</taxon>
        <taxon>Hymenobacter</taxon>
    </lineage>
</organism>